<proteinExistence type="predicted"/>
<feature type="region of interest" description="Disordered" evidence="1">
    <location>
        <begin position="501"/>
        <end position="544"/>
    </location>
</feature>
<feature type="region of interest" description="Disordered" evidence="1">
    <location>
        <begin position="656"/>
        <end position="708"/>
    </location>
</feature>
<feature type="compositionally biased region" description="Polar residues" evidence="1">
    <location>
        <begin position="374"/>
        <end position="387"/>
    </location>
</feature>
<accession>A0A6A6W4M7</accession>
<dbReference type="GeneID" id="54488168"/>
<evidence type="ECO:0000313" key="3">
    <source>
        <dbReference type="Proteomes" id="UP000799437"/>
    </source>
</evidence>
<dbReference type="RefSeq" id="XP_033599321.1">
    <property type="nucleotide sequence ID" value="XM_033747114.1"/>
</dbReference>
<feature type="compositionally biased region" description="Polar residues" evidence="1">
    <location>
        <begin position="472"/>
        <end position="484"/>
    </location>
</feature>
<dbReference type="Proteomes" id="UP000799437">
    <property type="component" value="Unassembled WGS sequence"/>
</dbReference>
<feature type="compositionally biased region" description="Polar residues" evidence="1">
    <location>
        <begin position="682"/>
        <end position="708"/>
    </location>
</feature>
<name>A0A6A6W4M7_9PEZI</name>
<feature type="compositionally biased region" description="Basic and acidic residues" evidence="1">
    <location>
        <begin position="57"/>
        <end position="66"/>
    </location>
</feature>
<feature type="region of interest" description="Disordered" evidence="1">
    <location>
        <begin position="562"/>
        <end position="591"/>
    </location>
</feature>
<gene>
    <name evidence="2" type="ORF">EJ05DRAFT_501424</name>
</gene>
<reference evidence="2" key="1">
    <citation type="journal article" date="2020" name="Stud. Mycol.">
        <title>101 Dothideomycetes genomes: a test case for predicting lifestyles and emergence of pathogens.</title>
        <authorList>
            <person name="Haridas S."/>
            <person name="Albert R."/>
            <person name="Binder M."/>
            <person name="Bloem J."/>
            <person name="Labutti K."/>
            <person name="Salamov A."/>
            <person name="Andreopoulos B."/>
            <person name="Baker S."/>
            <person name="Barry K."/>
            <person name="Bills G."/>
            <person name="Bluhm B."/>
            <person name="Cannon C."/>
            <person name="Castanera R."/>
            <person name="Culley D."/>
            <person name="Daum C."/>
            <person name="Ezra D."/>
            <person name="Gonzalez J."/>
            <person name="Henrissat B."/>
            <person name="Kuo A."/>
            <person name="Liang C."/>
            <person name="Lipzen A."/>
            <person name="Lutzoni F."/>
            <person name="Magnuson J."/>
            <person name="Mondo S."/>
            <person name="Nolan M."/>
            <person name="Ohm R."/>
            <person name="Pangilinan J."/>
            <person name="Park H.-J."/>
            <person name="Ramirez L."/>
            <person name="Alfaro M."/>
            <person name="Sun H."/>
            <person name="Tritt A."/>
            <person name="Yoshinaga Y."/>
            <person name="Zwiers L.-H."/>
            <person name="Turgeon B."/>
            <person name="Goodwin S."/>
            <person name="Spatafora J."/>
            <person name="Crous P."/>
            <person name="Grigoriev I."/>
        </authorList>
    </citation>
    <scope>NUCLEOTIDE SEQUENCE</scope>
    <source>
        <strain evidence="2">CBS 121739</strain>
    </source>
</reference>
<protein>
    <submittedName>
        <fullName evidence="2">Uncharacterized protein</fullName>
    </submittedName>
</protein>
<sequence>MSQSGLKASLRRFKSRFLTGFRLKKSKRSFNVLGVERVAPVSVERSMSERMGYYRRRAPDITEHPRSRLGVSGRSDTTATRQQNTHSRIASDRTEIGRAYQTSPTSTVRGRIAFTRLMRTDFATAVPKIQHLIKNTTSLSESEKRRAQKRLQKAVKLFGQVHTNEDLEAVYLKLEQFYDKYSRETFDVSEADGSFTTSSQLYGYDDADRRGLGASPIGPVPGNAFSFDVQRNLEIGSSPPVAAHSSRPGPSNYGQRLSVSDRSRPTGHASPHPYADSGINDEAREGRRPSLVIKTQDAEGLQNMVEPAAPKQSRKILQVRQRRRGPQINASAGRTYGYSPVSSNEEGNEDKGLHRPPSPVDIRPLRRRRDQVHRLSNSLPLRKSSPSVAPEKAPSDETVIVHRLANSPGGDETDIYSGPPPPVFRAGSFCYDRQESSQNPVSRENARADAGNTSGAQVSDGRASPWKPFRSPTLQKPSTMNDSQRPAYRNSILDKQPFALHHAPLPTHPPPSPTKSGQWLRAACHPAPPNPPIQPSPTPNTTQPQWKNLVQASQSTNIFSTATTTQPAPSSPPLPTHPQTPASPTLSRSAADNLRKAAATASLGLTLLIQILEDHGTSPGPSFHAVLALINEFDDAGRKRNVGRMCDSLCSLGVSASRNEENPTTGNNYGGNPGRYYHPNPASQKPNYPTPESTDPSTNPSNLHKTSFFNGSVLEGTLLQSTPTPAVFPSMAVRQGGMSGLRATSASAGNQGANAMGLDSGSGEKLRLGSQIEYEGESQLYEARVRQLLEELSESRGGEEGREGRTLDYGTVGREYATRPTKPHRLTISPPRPGTPIYQDCATPYGRDFREDAKGIVDAMGWVRREGSGEREDCESVVSV</sequence>
<dbReference type="AlphaFoldDB" id="A0A6A6W4M7"/>
<evidence type="ECO:0000256" key="1">
    <source>
        <dbReference type="SAM" id="MobiDB-lite"/>
    </source>
</evidence>
<feature type="compositionally biased region" description="Pro residues" evidence="1">
    <location>
        <begin position="526"/>
        <end position="538"/>
    </location>
</feature>
<feature type="region of interest" description="Disordered" evidence="1">
    <location>
        <begin position="236"/>
        <end position="485"/>
    </location>
</feature>
<dbReference type="EMBL" id="ML996574">
    <property type="protein sequence ID" value="KAF2756870.1"/>
    <property type="molecule type" value="Genomic_DNA"/>
</dbReference>
<feature type="region of interest" description="Disordered" evidence="1">
    <location>
        <begin position="57"/>
        <end position="103"/>
    </location>
</feature>
<feature type="compositionally biased region" description="Pro residues" evidence="1">
    <location>
        <begin position="569"/>
        <end position="578"/>
    </location>
</feature>
<evidence type="ECO:0000313" key="2">
    <source>
        <dbReference type="EMBL" id="KAF2756870.1"/>
    </source>
</evidence>
<feature type="compositionally biased region" description="Polar residues" evidence="1">
    <location>
        <begin position="248"/>
        <end position="258"/>
    </location>
</feature>
<organism evidence="2 3">
    <name type="scientific">Pseudovirgaria hyperparasitica</name>
    <dbReference type="NCBI Taxonomy" id="470096"/>
    <lineage>
        <taxon>Eukaryota</taxon>
        <taxon>Fungi</taxon>
        <taxon>Dikarya</taxon>
        <taxon>Ascomycota</taxon>
        <taxon>Pezizomycotina</taxon>
        <taxon>Dothideomycetes</taxon>
        <taxon>Dothideomycetes incertae sedis</taxon>
        <taxon>Acrospermales</taxon>
        <taxon>Acrospermaceae</taxon>
        <taxon>Pseudovirgaria</taxon>
    </lineage>
</organism>
<keyword evidence="3" id="KW-1185">Reference proteome</keyword>
<feature type="compositionally biased region" description="Polar residues" evidence="1">
    <location>
        <begin position="74"/>
        <end position="88"/>
    </location>
</feature>